<dbReference type="EMBL" id="MCGT01000037">
    <property type="protein sequence ID" value="ORX46522.1"/>
    <property type="molecule type" value="Genomic_DNA"/>
</dbReference>
<evidence type="ECO:0000256" key="3">
    <source>
        <dbReference type="ARBA" id="ARBA00022723"/>
    </source>
</evidence>
<dbReference type="OrthoDB" id="1681166at2759"/>
<dbReference type="PANTHER" id="PTHR11210">
    <property type="entry name" value="RING BOX"/>
    <property type="match status" value="1"/>
</dbReference>
<comment type="caution">
    <text evidence="11">The sequence shown here is derived from an EMBL/GenBank/DDBJ whole genome shotgun (WGS) entry which is preliminary data.</text>
</comment>
<dbReference type="Gene3D" id="3.30.40.10">
    <property type="entry name" value="Zinc/RING finger domain, C3HC4 (zinc finger)"/>
    <property type="match status" value="1"/>
</dbReference>
<evidence type="ECO:0000256" key="5">
    <source>
        <dbReference type="ARBA" id="ARBA00022776"/>
    </source>
</evidence>
<gene>
    <name evidence="11" type="ORF">DM01DRAFT_1311008</name>
</gene>
<organism evidence="11 12">
    <name type="scientific">Hesseltinella vesiculosa</name>
    <dbReference type="NCBI Taxonomy" id="101127"/>
    <lineage>
        <taxon>Eukaryota</taxon>
        <taxon>Fungi</taxon>
        <taxon>Fungi incertae sedis</taxon>
        <taxon>Mucoromycota</taxon>
        <taxon>Mucoromycotina</taxon>
        <taxon>Mucoromycetes</taxon>
        <taxon>Mucorales</taxon>
        <taxon>Cunninghamellaceae</taxon>
        <taxon>Hesseltinella</taxon>
    </lineage>
</organism>
<dbReference type="GO" id="GO:0061630">
    <property type="term" value="F:ubiquitin protein ligase activity"/>
    <property type="evidence" value="ECO:0007669"/>
    <property type="project" value="InterPro"/>
</dbReference>
<dbReference type="InterPro" id="IPR001841">
    <property type="entry name" value="Znf_RING"/>
</dbReference>
<dbReference type="Proteomes" id="UP000242146">
    <property type="component" value="Unassembled WGS sequence"/>
</dbReference>
<evidence type="ECO:0000259" key="10">
    <source>
        <dbReference type="PROSITE" id="PS50089"/>
    </source>
</evidence>
<dbReference type="InterPro" id="IPR051031">
    <property type="entry name" value="RING-box_E3_Ubiquitin_Ligase"/>
</dbReference>
<name>A0A1X2G7W5_9FUNG</name>
<evidence type="ECO:0000256" key="1">
    <source>
        <dbReference type="ARBA" id="ARBA00013928"/>
    </source>
</evidence>
<proteinExistence type="predicted"/>
<dbReference type="STRING" id="101127.A0A1X2G7W5"/>
<keyword evidence="4 9" id="KW-0863">Zinc-finger</keyword>
<evidence type="ECO:0000256" key="4">
    <source>
        <dbReference type="ARBA" id="ARBA00022771"/>
    </source>
</evidence>
<keyword evidence="12" id="KW-1185">Reference proteome</keyword>
<dbReference type="PROSITE" id="PS50089">
    <property type="entry name" value="ZF_RING_2"/>
    <property type="match status" value="1"/>
</dbReference>
<dbReference type="InterPro" id="IPR024991">
    <property type="entry name" value="RING-H2_APC11"/>
</dbReference>
<evidence type="ECO:0000256" key="7">
    <source>
        <dbReference type="ARBA" id="ARBA00022833"/>
    </source>
</evidence>
<keyword evidence="8" id="KW-0131">Cell cycle</keyword>
<evidence type="ECO:0000313" key="11">
    <source>
        <dbReference type="EMBL" id="ORX46522.1"/>
    </source>
</evidence>
<reference evidence="11 12" key="1">
    <citation type="submission" date="2016-07" db="EMBL/GenBank/DDBJ databases">
        <title>Pervasive Adenine N6-methylation of Active Genes in Fungi.</title>
        <authorList>
            <consortium name="DOE Joint Genome Institute"/>
            <person name="Mondo S.J."/>
            <person name="Dannebaum R.O."/>
            <person name="Kuo R.C."/>
            <person name="Labutti K."/>
            <person name="Haridas S."/>
            <person name="Kuo A."/>
            <person name="Salamov A."/>
            <person name="Ahrendt S.R."/>
            <person name="Lipzen A."/>
            <person name="Sullivan W."/>
            <person name="Andreopoulos W.B."/>
            <person name="Clum A."/>
            <person name="Lindquist E."/>
            <person name="Daum C."/>
            <person name="Ramamoorthy G.K."/>
            <person name="Gryganskyi A."/>
            <person name="Culley D."/>
            <person name="Magnuson J.K."/>
            <person name="James T.Y."/>
            <person name="O'Malley M.A."/>
            <person name="Stajich J.E."/>
            <person name="Spatafora J.W."/>
            <person name="Visel A."/>
            <person name="Grigoriev I.V."/>
        </authorList>
    </citation>
    <scope>NUCLEOTIDE SEQUENCE [LARGE SCALE GENOMIC DNA]</scope>
    <source>
        <strain evidence="11 12">NRRL 3301</strain>
    </source>
</reference>
<keyword evidence="7" id="KW-0862">Zinc</keyword>
<evidence type="ECO:0000313" key="12">
    <source>
        <dbReference type="Proteomes" id="UP000242146"/>
    </source>
</evidence>
<keyword evidence="3" id="KW-0479">Metal-binding</keyword>
<keyword evidence="5" id="KW-0498">Mitosis</keyword>
<keyword evidence="6" id="KW-0833">Ubl conjugation pathway</keyword>
<dbReference type="GO" id="GO:0005680">
    <property type="term" value="C:anaphase-promoting complex"/>
    <property type="evidence" value="ECO:0007669"/>
    <property type="project" value="EnsemblFungi"/>
</dbReference>
<evidence type="ECO:0000256" key="6">
    <source>
        <dbReference type="ARBA" id="ARBA00022786"/>
    </source>
</evidence>
<dbReference type="SUPFAM" id="SSF57850">
    <property type="entry name" value="RING/U-box"/>
    <property type="match status" value="1"/>
</dbReference>
<protein>
    <recommendedName>
        <fullName evidence="1">Anaphase-promoting complex subunit 11</fullName>
    </recommendedName>
</protein>
<dbReference type="GO" id="GO:0031145">
    <property type="term" value="P:anaphase-promoting complex-dependent catabolic process"/>
    <property type="evidence" value="ECO:0007669"/>
    <property type="project" value="InterPro"/>
</dbReference>
<keyword evidence="2" id="KW-0132">Cell division</keyword>
<feature type="domain" description="RING-type" evidence="10">
    <location>
        <begin position="36"/>
        <end position="79"/>
    </location>
</feature>
<dbReference type="InterPro" id="IPR013083">
    <property type="entry name" value="Znf_RING/FYVE/PHD"/>
</dbReference>
<dbReference type="CDD" id="cd16456">
    <property type="entry name" value="RING-H2_APC11"/>
    <property type="match status" value="1"/>
</dbReference>
<evidence type="ECO:0000256" key="2">
    <source>
        <dbReference type="ARBA" id="ARBA00022618"/>
    </source>
</evidence>
<dbReference type="GO" id="GO:0051301">
    <property type="term" value="P:cell division"/>
    <property type="evidence" value="ECO:0007669"/>
    <property type="project" value="UniProtKB-KW"/>
</dbReference>
<evidence type="ECO:0000256" key="8">
    <source>
        <dbReference type="ARBA" id="ARBA00023306"/>
    </source>
</evidence>
<dbReference type="GO" id="GO:0097602">
    <property type="term" value="F:cullin family protein binding"/>
    <property type="evidence" value="ECO:0007669"/>
    <property type="project" value="InterPro"/>
</dbReference>
<dbReference type="GO" id="GO:0008270">
    <property type="term" value="F:zinc ion binding"/>
    <property type="evidence" value="ECO:0007669"/>
    <property type="project" value="UniProtKB-KW"/>
</dbReference>
<accession>A0A1X2G7W5</accession>
<sequence length="86" mass="10142">MKVRIKSWKMASYWRWDIDDDDDVCGICQNVYDSCCPNCLRPGDECPLLWGACNHVFHLHCITKWLETCPNNEHCPLDRKPWETAN</sequence>
<dbReference type="AlphaFoldDB" id="A0A1X2G7W5"/>
<dbReference type="Pfam" id="PF12861">
    <property type="entry name" value="zf-ANAPC11"/>
    <property type="match status" value="1"/>
</dbReference>
<evidence type="ECO:0000256" key="9">
    <source>
        <dbReference type="PROSITE-ProRule" id="PRU00175"/>
    </source>
</evidence>